<keyword evidence="1" id="KW-1185">Reference proteome</keyword>
<sequence length="47" mass="5652">MTNTSNFYENHIFYIQLLFTNNNLTFKKRRRRGWGIKESCLIVGNVN</sequence>
<organism evidence="1 2">
    <name type="scientific">Camelina sativa</name>
    <name type="common">False flax</name>
    <name type="synonym">Myagrum sativum</name>
    <dbReference type="NCBI Taxonomy" id="90675"/>
    <lineage>
        <taxon>Eukaryota</taxon>
        <taxon>Viridiplantae</taxon>
        <taxon>Streptophyta</taxon>
        <taxon>Embryophyta</taxon>
        <taxon>Tracheophyta</taxon>
        <taxon>Spermatophyta</taxon>
        <taxon>Magnoliopsida</taxon>
        <taxon>eudicotyledons</taxon>
        <taxon>Gunneridae</taxon>
        <taxon>Pentapetalae</taxon>
        <taxon>rosids</taxon>
        <taxon>malvids</taxon>
        <taxon>Brassicales</taxon>
        <taxon>Brassicaceae</taxon>
        <taxon>Camelineae</taxon>
        <taxon>Camelina</taxon>
    </lineage>
</organism>
<accession>A0ABM1Q705</accession>
<evidence type="ECO:0000313" key="1">
    <source>
        <dbReference type="Proteomes" id="UP000694864"/>
    </source>
</evidence>
<reference evidence="1" key="1">
    <citation type="journal article" date="2014" name="Nat. Commun.">
        <title>The emerging biofuel crop Camelina sativa retains a highly undifferentiated hexaploid genome structure.</title>
        <authorList>
            <person name="Kagale S."/>
            <person name="Koh C."/>
            <person name="Nixon J."/>
            <person name="Bollina V."/>
            <person name="Clarke W.E."/>
            <person name="Tuteja R."/>
            <person name="Spillane C."/>
            <person name="Robinson S.J."/>
            <person name="Links M.G."/>
            <person name="Clarke C."/>
            <person name="Higgins E.E."/>
            <person name="Huebert T."/>
            <person name="Sharpe A.G."/>
            <person name="Parkin I.A."/>
        </authorList>
    </citation>
    <scope>NUCLEOTIDE SEQUENCE [LARGE SCALE GENOMIC DNA]</scope>
    <source>
        <strain evidence="1">cv. DH55</strain>
    </source>
</reference>
<evidence type="ECO:0000313" key="2">
    <source>
        <dbReference type="RefSeq" id="XP_019082543.1"/>
    </source>
</evidence>
<proteinExistence type="predicted"/>
<gene>
    <name evidence="2" type="primary">LOC109125397</name>
</gene>
<name>A0ABM1Q705_CAMSA</name>
<dbReference type="GeneID" id="109125397"/>
<protein>
    <submittedName>
        <fullName evidence="2">Uncharacterized protein LOC109125397</fullName>
    </submittedName>
</protein>
<dbReference type="Proteomes" id="UP000694864">
    <property type="component" value="Chromosome 7"/>
</dbReference>
<reference evidence="2" key="2">
    <citation type="submission" date="2025-08" db="UniProtKB">
        <authorList>
            <consortium name="RefSeq"/>
        </authorList>
    </citation>
    <scope>IDENTIFICATION</scope>
    <source>
        <tissue evidence="2">Leaf</tissue>
    </source>
</reference>
<dbReference type="RefSeq" id="XP_019082543.1">
    <property type="nucleotide sequence ID" value="XM_019226998.1"/>
</dbReference>